<gene>
    <name evidence="2" type="ORF">VOLCADRAFT_95460</name>
</gene>
<evidence type="ECO:0000313" key="2">
    <source>
        <dbReference type="EMBL" id="EFJ44245.1"/>
    </source>
</evidence>
<feature type="compositionally biased region" description="Polar residues" evidence="1">
    <location>
        <begin position="733"/>
        <end position="746"/>
    </location>
</feature>
<dbReference type="EMBL" id="GL378365">
    <property type="protein sequence ID" value="EFJ44245.1"/>
    <property type="molecule type" value="Genomic_DNA"/>
</dbReference>
<reference evidence="2 3" key="1">
    <citation type="journal article" date="2010" name="Science">
        <title>Genomic analysis of organismal complexity in the multicellular green alga Volvox carteri.</title>
        <authorList>
            <person name="Prochnik S.E."/>
            <person name="Umen J."/>
            <person name="Nedelcu A.M."/>
            <person name="Hallmann A."/>
            <person name="Miller S.M."/>
            <person name="Nishii I."/>
            <person name="Ferris P."/>
            <person name="Kuo A."/>
            <person name="Mitros T."/>
            <person name="Fritz-Laylin L.K."/>
            <person name="Hellsten U."/>
            <person name="Chapman J."/>
            <person name="Simakov O."/>
            <person name="Rensing S.A."/>
            <person name="Terry A."/>
            <person name="Pangilinan J."/>
            <person name="Kapitonov V."/>
            <person name="Jurka J."/>
            <person name="Salamov A."/>
            <person name="Shapiro H."/>
            <person name="Schmutz J."/>
            <person name="Grimwood J."/>
            <person name="Lindquist E."/>
            <person name="Lucas S."/>
            <person name="Grigoriev I.V."/>
            <person name="Schmitt R."/>
            <person name="Kirk D."/>
            <person name="Rokhsar D.S."/>
        </authorList>
    </citation>
    <scope>NUCLEOTIDE SEQUENCE [LARGE SCALE GENOMIC DNA]</scope>
    <source>
        <strain evidence="3">f. Nagariensis / Eve</strain>
    </source>
</reference>
<name>D8U7I7_VOLCA</name>
<feature type="compositionally biased region" description="Polar residues" evidence="1">
    <location>
        <begin position="257"/>
        <end position="275"/>
    </location>
</feature>
<dbReference type="KEGG" id="vcn:VOLCADRAFT_95460"/>
<feature type="region of interest" description="Disordered" evidence="1">
    <location>
        <begin position="248"/>
        <end position="357"/>
    </location>
</feature>
<evidence type="ECO:0000256" key="1">
    <source>
        <dbReference type="SAM" id="MobiDB-lite"/>
    </source>
</evidence>
<dbReference type="Proteomes" id="UP000001058">
    <property type="component" value="Unassembled WGS sequence"/>
</dbReference>
<dbReference type="AlphaFoldDB" id="D8U7I7"/>
<feature type="compositionally biased region" description="Polar residues" evidence="1">
    <location>
        <begin position="290"/>
        <end position="301"/>
    </location>
</feature>
<evidence type="ECO:0000313" key="3">
    <source>
        <dbReference type="Proteomes" id="UP000001058"/>
    </source>
</evidence>
<feature type="compositionally biased region" description="Low complexity" evidence="1">
    <location>
        <begin position="328"/>
        <end position="338"/>
    </location>
</feature>
<dbReference type="GeneID" id="9625054"/>
<dbReference type="RefSeq" id="XP_002954604.1">
    <property type="nucleotide sequence ID" value="XM_002954558.1"/>
</dbReference>
<sequence length="772" mass="74837">MDAYRISHLDGDPDSVEGLGMLGQRAASARGTGSGCSGYGGGGNCCSCGVVATAACVPAAHLPAWALATEHARESAADLAMVSPCRNGAVGVGGCYSSGPSAWREATTTSTLPSACAAAAFRNGPRAAADFPDGLAAPQRGAGARNLLFPAEAPQRPNSCSAAATRSVAAGSSSSGGGGHVLASGSSGLAIGSGSGSGGIAAAAASHRSFSARSTRESAGSAVVPSLALGATGSSAAAAATAAQVAAPAPCPAGPTHPSSPSRLSRFSGGLTSPTPGGRHSALGHPANLASPTGRTHQGNSKEPPPPTALALAIRSDRPTGRQQDSYVPAGPEAGLPVPEGPGGLPPKRRLNLGEGGRALGAGGTYVADGSGSYPGQYGDQKLQEYEHQEALGGSRARVYDGGDTCMCVGRPAATAAAGMAAGGGCGCVAASYRCDTTADPNTGNENGNAIVAVADGKFQTQPPVPPLEFAAAAAANPVHGHGPVSEHRYPACGSLGGGSDALYGSPGSSAVSLSLWHTHSATGSGGGLVRQSYGAGARVGSPAELRFSAMGRLGPELGLGVIAGCDDAEQRPVNARTQARRRTDGPATILTTVAAATATASAGGSLLLRASSSNSASKPLLRSGATGGGIFPVGVTVGSGGPRALRRTGSSVRSGEGTAVMLAAEGGRPSGSGSCWQLLPGGFSTGVQSTGSSGGGHLCSSISLAGGIPPTAAAGSYSSVTAQPDLLVRQPSRLSSCATGDSANGANLADTSPFSSPPGGSYSPVPAKENP</sequence>
<accession>D8U7I7</accession>
<feature type="compositionally biased region" description="Low complexity" evidence="1">
    <location>
        <begin position="753"/>
        <end position="772"/>
    </location>
</feature>
<organism evidence="3">
    <name type="scientific">Volvox carteri f. nagariensis</name>
    <dbReference type="NCBI Taxonomy" id="3068"/>
    <lineage>
        <taxon>Eukaryota</taxon>
        <taxon>Viridiplantae</taxon>
        <taxon>Chlorophyta</taxon>
        <taxon>core chlorophytes</taxon>
        <taxon>Chlorophyceae</taxon>
        <taxon>CS clade</taxon>
        <taxon>Chlamydomonadales</taxon>
        <taxon>Volvocaceae</taxon>
        <taxon>Volvox</taxon>
    </lineage>
</organism>
<dbReference type="InParanoid" id="D8U7I7"/>
<protein>
    <submittedName>
        <fullName evidence="2">Uncharacterized protein</fullName>
    </submittedName>
</protein>
<dbReference type="OrthoDB" id="10689470at2759"/>
<proteinExistence type="predicted"/>
<feature type="region of interest" description="Disordered" evidence="1">
    <location>
        <begin position="733"/>
        <end position="772"/>
    </location>
</feature>
<keyword evidence="3" id="KW-1185">Reference proteome</keyword>